<evidence type="ECO:0000256" key="3">
    <source>
        <dbReference type="ARBA" id="ARBA00022729"/>
    </source>
</evidence>
<dbReference type="Pfam" id="PF14322">
    <property type="entry name" value="SusD-like_3"/>
    <property type="match status" value="1"/>
</dbReference>
<reference evidence="8 9" key="1">
    <citation type="submission" date="2020-10" db="EMBL/GenBank/DDBJ databases">
        <title>Connecting structure to function with the recovery of over 1000 high-quality activated sludge metagenome-assembled genomes encoding full-length rRNA genes using long-read sequencing.</title>
        <authorList>
            <person name="Singleton C.M."/>
            <person name="Petriglieri F."/>
            <person name="Kristensen J.M."/>
            <person name="Kirkegaard R.H."/>
            <person name="Michaelsen T.Y."/>
            <person name="Andersen M.H."/>
            <person name="Karst S.M."/>
            <person name="Dueholm M.S."/>
            <person name="Nielsen P.H."/>
            <person name="Albertsen M."/>
        </authorList>
    </citation>
    <scope>NUCLEOTIDE SEQUENCE [LARGE SCALE GENOMIC DNA]</scope>
    <source>
        <strain evidence="8">Ribe_18-Q3-R11-54_MAXAC.273</strain>
    </source>
</reference>
<organism evidence="8 9">
    <name type="scientific">Candidatus Opimibacter skivensis</name>
    <dbReference type="NCBI Taxonomy" id="2982028"/>
    <lineage>
        <taxon>Bacteria</taxon>
        <taxon>Pseudomonadati</taxon>
        <taxon>Bacteroidota</taxon>
        <taxon>Saprospiria</taxon>
        <taxon>Saprospirales</taxon>
        <taxon>Saprospiraceae</taxon>
        <taxon>Candidatus Opimibacter</taxon>
    </lineage>
</organism>
<gene>
    <name evidence="8" type="ORF">IPP15_00685</name>
</gene>
<evidence type="ECO:0000256" key="5">
    <source>
        <dbReference type="ARBA" id="ARBA00023237"/>
    </source>
</evidence>
<evidence type="ECO:0000259" key="6">
    <source>
        <dbReference type="Pfam" id="PF07980"/>
    </source>
</evidence>
<evidence type="ECO:0000256" key="4">
    <source>
        <dbReference type="ARBA" id="ARBA00023136"/>
    </source>
</evidence>
<keyword evidence="4" id="KW-0472">Membrane</keyword>
<name>A0A9D7XM98_9BACT</name>
<dbReference type="SUPFAM" id="SSF48452">
    <property type="entry name" value="TPR-like"/>
    <property type="match status" value="1"/>
</dbReference>
<evidence type="ECO:0000259" key="7">
    <source>
        <dbReference type="Pfam" id="PF14322"/>
    </source>
</evidence>
<dbReference type="GO" id="GO:0009279">
    <property type="term" value="C:cell outer membrane"/>
    <property type="evidence" value="ECO:0007669"/>
    <property type="project" value="UniProtKB-SubCell"/>
</dbReference>
<feature type="domain" description="RagB/SusD" evidence="6">
    <location>
        <begin position="326"/>
        <end position="409"/>
    </location>
</feature>
<dbReference type="CDD" id="cd08977">
    <property type="entry name" value="SusD"/>
    <property type="match status" value="1"/>
</dbReference>
<dbReference type="Gene3D" id="1.25.40.390">
    <property type="match status" value="1"/>
</dbReference>
<dbReference type="AlphaFoldDB" id="A0A9D7XM98"/>
<comment type="caution">
    <text evidence="8">The sequence shown here is derived from an EMBL/GenBank/DDBJ whole genome shotgun (WGS) entry which is preliminary data.</text>
</comment>
<protein>
    <submittedName>
        <fullName evidence="8">RagB/SusD family nutrient uptake outer membrane protein</fullName>
    </submittedName>
</protein>
<evidence type="ECO:0000256" key="2">
    <source>
        <dbReference type="ARBA" id="ARBA00006275"/>
    </source>
</evidence>
<dbReference type="PROSITE" id="PS51257">
    <property type="entry name" value="PROKAR_LIPOPROTEIN"/>
    <property type="match status" value="1"/>
</dbReference>
<evidence type="ECO:0000256" key="1">
    <source>
        <dbReference type="ARBA" id="ARBA00004442"/>
    </source>
</evidence>
<comment type="similarity">
    <text evidence="2">Belongs to the SusD family.</text>
</comment>
<proteinExistence type="inferred from homology"/>
<dbReference type="Pfam" id="PF07980">
    <property type="entry name" value="SusD_RagB"/>
    <property type="match status" value="1"/>
</dbReference>
<dbReference type="Proteomes" id="UP000808337">
    <property type="component" value="Unassembled WGS sequence"/>
</dbReference>
<accession>A0A9D7XM98</accession>
<feature type="domain" description="SusD-like N-terminal" evidence="7">
    <location>
        <begin position="41"/>
        <end position="225"/>
    </location>
</feature>
<comment type="subcellular location">
    <subcellularLocation>
        <location evidence="1">Cell outer membrane</location>
    </subcellularLocation>
</comment>
<dbReference type="EMBL" id="JADKGY010000001">
    <property type="protein sequence ID" value="MBK9980935.1"/>
    <property type="molecule type" value="Genomic_DNA"/>
</dbReference>
<keyword evidence="3" id="KW-0732">Signal</keyword>
<sequence>MLIMKNRIIYQSLFFISIFMMSCEDKLNVEPTLSISDEAALTNEANIKKLLIGTYQTDGNAYSHGGYVQIFSDLLGFDQQVSWNGTFTEPREGLTKDMLVNNFLISEMWKNLYKGVNQSNLVLAHLDVITDETERSRVEGEARFLRAFDYFELVRLFGNATLGVPLRSEPVTDFGGDLSIDRASTSAVYASILDDLTKSTQLLPDDNDVYADKYAALALTARVRLYLGQFTEARDAADDVITNSGKTLSPTFADAFNHDEDGAEDIFAMQVTSQGGDNQLIAMYASEDNGGRGGDISINQEYLDIFDDPNDERSLFFYMNPKGDRLSGKYTNQFGNVPILRLAEMILIRAECNLRLGTTTGAIPLDDINALRQRSSAAVLASVTVDDILRERQRELAFEGLGIYDIKRTQSTVAGIPYDSPKLVMPIPQTEIDTNPLMVQNEGY</sequence>
<evidence type="ECO:0000313" key="9">
    <source>
        <dbReference type="Proteomes" id="UP000808337"/>
    </source>
</evidence>
<dbReference type="InterPro" id="IPR011990">
    <property type="entry name" value="TPR-like_helical_dom_sf"/>
</dbReference>
<keyword evidence="5" id="KW-0998">Cell outer membrane</keyword>
<evidence type="ECO:0000313" key="8">
    <source>
        <dbReference type="EMBL" id="MBK9980935.1"/>
    </source>
</evidence>
<dbReference type="InterPro" id="IPR012944">
    <property type="entry name" value="SusD_RagB_dom"/>
</dbReference>
<dbReference type="InterPro" id="IPR033985">
    <property type="entry name" value="SusD-like_N"/>
</dbReference>